<name>A0A835Z5J1_9STRA</name>
<feature type="region of interest" description="Disordered" evidence="1">
    <location>
        <begin position="41"/>
        <end position="60"/>
    </location>
</feature>
<evidence type="ECO:0000313" key="3">
    <source>
        <dbReference type="EMBL" id="KAG5187626.1"/>
    </source>
</evidence>
<dbReference type="PROSITE" id="PS51382">
    <property type="entry name" value="SPX"/>
    <property type="match status" value="1"/>
</dbReference>
<dbReference type="OrthoDB" id="6493944at2759"/>
<evidence type="ECO:0000256" key="1">
    <source>
        <dbReference type="SAM" id="MobiDB-lite"/>
    </source>
</evidence>
<dbReference type="PANTHER" id="PTHR45978:SF7">
    <property type="entry name" value="SPX DOMAIN-CONTAINING PROTEIN 4"/>
    <property type="match status" value="1"/>
</dbReference>
<dbReference type="InterPro" id="IPR004331">
    <property type="entry name" value="SPX_dom"/>
</dbReference>
<dbReference type="Pfam" id="PF03105">
    <property type="entry name" value="SPX"/>
    <property type="match status" value="2"/>
</dbReference>
<gene>
    <name evidence="3" type="ORF">JKP88DRAFT_178802</name>
</gene>
<organism evidence="3 4">
    <name type="scientific">Tribonema minus</name>
    <dbReference type="NCBI Taxonomy" id="303371"/>
    <lineage>
        <taxon>Eukaryota</taxon>
        <taxon>Sar</taxon>
        <taxon>Stramenopiles</taxon>
        <taxon>Ochrophyta</taxon>
        <taxon>PX clade</taxon>
        <taxon>Xanthophyceae</taxon>
        <taxon>Tribonematales</taxon>
        <taxon>Tribonemataceae</taxon>
        <taxon>Tribonema</taxon>
    </lineage>
</organism>
<protein>
    <recommendedName>
        <fullName evidence="2">SPX domain-containing protein</fullName>
    </recommendedName>
</protein>
<dbReference type="GO" id="GO:0016036">
    <property type="term" value="P:cellular response to phosphate starvation"/>
    <property type="evidence" value="ECO:0007669"/>
    <property type="project" value="InterPro"/>
</dbReference>
<dbReference type="PANTHER" id="PTHR45978">
    <property type="entry name" value="SPX DOMAIN-CONTAINING PROTEIN 3"/>
    <property type="match status" value="1"/>
</dbReference>
<dbReference type="EMBL" id="JAFCMP010000087">
    <property type="protein sequence ID" value="KAG5187626.1"/>
    <property type="molecule type" value="Genomic_DNA"/>
</dbReference>
<feature type="domain" description="SPX" evidence="2">
    <location>
        <begin position="1"/>
        <end position="168"/>
    </location>
</feature>
<reference evidence="3" key="1">
    <citation type="submission" date="2021-02" db="EMBL/GenBank/DDBJ databases">
        <title>First Annotated Genome of the Yellow-green Alga Tribonema minus.</title>
        <authorList>
            <person name="Mahan K.M."/>
        </authorList>
    </citation>
    <scope>NUCLEOTIDE SEQUENCE</scope>
    <source>
        <strain evidence="3">UTEX B ZZ1240</strain>
    </source>
</reference>
<comment type="caution">
    <text evidence="3">The sequence shown here is derived from an EMBL/GenBank/DDBJ whole genome shotgun (WGS) entry which is preliminary data.</text>
</comment>
<keyword evidence="4" id="KW-1185">Reference proteome</keyword>
<dbReference type="AlphaFoldDB" id="A0A835Z5J1"/>
<evidence type="ECO:0000259" key="2">
    <source>
        <dbReference type="PROSITE" id="PS51382"/>
    </source>
</evidence>
<accession>A0A835Z5J1</accession>
<dbReference type="Proteomes" id="UP000664859">
    <property type="component" value="Unassembled WGS sequence"/>
</dbReference>
<proteinExistence type="predicted"/>
<evidence type="ECO:0000313" key="4">
    <source>
        <dbReference type="Proteomes" id="UP000664859"/>
    </source>
</evidence>
<dbReference type="CDD" id="cd14447">
    <property type="entry name" value="SPX"/>
    <property type="match status" value="1"/>
</dbReference>
<dbReference type="InterPro" id="IPR031142">
    <property type="entry name" value="SPX_prot"/>
</dbReference>
<sequence>MKFGKNLERVVELSDPEWSPFWLNYKHLKKMLKEVQHTPAPSAAGAPIAKPPNGLSSPEALSKSAGEVAFFKFLRQELRKCKEFFASAESQFLVRRARVREGWRQLTAVPEVPVDGEQYKRLMAACVRLYKDLLLLENFAIMNYTAFSKILKKHDKLTGFCTRERYMKNVVNMTTSFTHYPRVLEMLEDVEELFRGIQTHANIAHSSEEQLFIDAMRRYARSELSCATSCRSLALA</sequence>